<feature type="domain" description="FAD-binding" evidence="1">
    <location>
        <begin position="12"/>
        <end position="327"/>
    </location>
</feature>
<keyword evidence="3" id="KW-1185">Reference proteome</keyword>
<accession>A0A3M0IA38</accession>
<dbReference type="GO" id="GO:0071949">
    <property type="term" value="F:FAD binding"/>
    <property type="evidence" value="ECO:0007669"/>
    <property type="project" value="InterPro"/>
</dbReference>
<dbReference type="Proteomes" id="UP000270471">
    <property type="component" value="Unassembled WGS sequence"/>
</dbReference>
<evidence type="ECO:0000259" key="1">
    <source>
        <dbReference type="Pfam" id="PF01494"/>
    </source>
</evidence>
<dbReference type="PANTHER" id="PTHR46865">
    <property type="entry name" value="OXIDOREDUCTASE-RELATED"/>
    <property type="match status" value="1"/>
</dbReference>
<dbReference type="Pfam" id="PF01494">
    <property type="entry name" value="FAD_binding_3"/>
    <property type="match status" value="1"/>
</dbReference>
<dbReference type="InterPro" id="IPR036188">
    <property type="entry name" value="FAD/NAD-bd_sf"/>
</dbReference>
<evidence type="ECO:0000313" key="2">
    <source>
        <dbReference type="EMBL" id="RMB85684.1"/>
    </source>
</evidence>
<dbReference type="InterPro" id="IPR051704">
    <property type="entry name" value="FAD_aromatic-hydroxylase"/>
</dbReference>
<dbReference type="Gene3D" id="3.30.9.10">
    <property type="entry name" value="D-Amino Acid Oxidase, subunit A, domain 2"/>
    <property type="match status" value="1"/>
</dbReference>
<dbReference type="OrthoDB" id="3356051at2"/>
<dbReference type="InterPro" id="IPR002938">
    <property type="entry name" value="FAD-bd"/>
</dbReference>
<sequence>MTETHHHLPNRSVLVSGASIAGPAIAYWLHRYGFDVTVVEKASAVRGGGYPIDIRGTALEVVRRMGLLPRLQQAHVATRRLTFLDADGGTVAALRPEVLAMGADGDLEVRRGDLTEVLYDAVRDSVAFMFDDSITALDDRSDGIEVTFRSGARRTFDLVIGADGLHSNTRRLLLGPEERFHHYLGRCFAGFTMPNHLGLAHEAVLWNTPGRAAVLYGVGSGEHVHGFLAFTRSDPPFDAFRDPDAQRELVAATFPDDRWEIPRLVGAMRAAEDLFFDVVSQIRMTSWSLGRVALVGDAAYAPSFLTGQGTSLALVGAYVLAGELAAHADHIQGFAGYERVLRPFVTVNQNLVHEHETGVLPATEQAIRERNATLRTLSALPADRPHAAYTALTLPDYD</sequence>
<gene>
    <name evidence="2" type="ORF">CTZ28_12965</name>
</gene>
<evidence type="ECO:0000313" key="3">
    <source>
        <dbReference type="Proteomes" id="UP000270471"/>
    </source>
</evidence>
<name>A0A3M0IA38_9ACTN</name>
<protein>
    <submittedName>
        <fullName evidence="2">FAD-dependent oxidoreductase</fullName>
    </submittedName>
</protein>
<organism evidence="2 3">
    <name type="scientific">Streptomyces shenzhenensis</name>
    <dbReference type="NCBI Taxonomy" id="943815"/>
    <lineage>
        <taxon>Bacteria</taxon>
        <taxon>Bacillati</taxon>
        <taxon>Actinomycetota</taxon>
        <taxon>Actinomycetes</taxon>
        <taxon>Kitasatosporales</taxon>
        <taxon>Streptomycetaceae</taxon>
        <taxon>Streptomyces</taxon>
    </lineage>
</organism>
<dbReference type="Gene3D" id="3.50.50.60">
    <property type="entry name" value="FAD/NAD(P)-binding domain"/>
    <property type="match status" value="1"/>
</dbReference>
<comment type="caution">
    <text evidence="2">The sequence shown here is derived from an EMBL/GenBank/DDBJ whole genome shotgun (WGS) entry which is preliminary data.</text>
</comment>
<dbReference type="PRINTS" id="PR00420">
    <property type="entry name" value="RNGMNOXGNASE"/>
</dbReference>
<dbReference type="PANTHER" id="PTHR46865:SF2">
    <property type="entry name" value="MONOOXYGENASE"/>
    <property type="match status" value="1"/>
</dbReference>
<dbReference type="EMBL" id="PENI01000006">
    <property type="protein sequence ID" value="RMB85684.1"/>
    <property type="molecule type" value="Genomic_DNA"/>
</dbReference>
<dbReference type="AlphaFoldDB" id="A0A3M0IA38"/>
<reference evidence="2 3" key="1">
    <citation type="submission" date="2017-11" db="EMBL/GenBank/DDBJ databases">
        <title>Draft genome of actinobacteria isolated from guarana (Paullinia cupana (Mart.) Ducke.</title>
        <authorList>
            <person name="Siqueira K.A."/>
            <person name="Liotti R.G."/>
            <person name="Mendes T.A.O."/>
            <person name="Soares M.A."/>
        </authorList>
    </citation>
    <scope>NUCLEOTIDE SEQUENCE [LARGE SCALE GENOMIC DNA]</scope>
    <source>
        <strain evidence="2 3">193</strain>
    </source>
</reference>
<dbReference type="RefSeq" id="WP_121889503.1">
    <property type="nucleotide sequence ID" value="NZ_PENI01000006.1"/>
</dbReference>
<proteinExistence type="predicted"/>
<dbReference type="SUPFAM" id="SSF51905">
    <property type="entry name" value="FAD/NAD(P)-binding domain"/>
    <property type="match status" value="1"/>
</dbReference>